<keyword evidence="3" id="KW-1185">Reference proteome</keyword>
<dbReference type="InterPro" id="IPR016035">
    <property type="entry name" value="Acyl_Trfase/lysoPLipase"/>
</dbReference>
<gene>
    <name evidence="2" type="ORF">HK105_202738</name>
</gene>
<evidence type="ECO:0000313" key="2">
    <source>
        <dbReference type="EMBL" id="KAL2917865.1"/>
    </source>
</evidence>
<feature type="compositionally biased region" description="Basic and acidic residues" evidence="1">
    <location>
        <begin position="397"/>
        <end position="412"/>
    </location>
</feature>
<organism evidence="2 3">
    <name type="scientific">Polyrhizophydium stewartii</name>
    <dbReference type="NCBI Taxonomy" id="2732419"/>
    <lineage>
        <taxon>Eukaryota</taxon>
        <taxon>Fungi</taxon>
        <taxon>Fungi incertae sedis</taxon>
        <taxon>Chytridiomycota</taxon>
        <taxon>Chytridiomycota incertae sedis</taxon>
        <taxon>Chytridiomycetes</taxon>
        <taxon>Rhizophydiales</taxon>
        <taxon>Rhizophydiales incertae sedis</taxon>
        <taxon>Polyrhizophydium</taxon>
    </lineage>
</organism>
<dbReference type="Proteomes" id="UP001527925">
    <property type="component" value="Unassembled WGS sequence"/>
</dbReference>
<accession>A0ABR4NEC6</accession>
<evidence type="ECO:0008006" key="4">
    <source>
        <dbReference type="Google" id="ProtNLM"/>
    </source>
</evidence>
<proteinExistence type="predicted"/>
<feature type="compositionally biased region" description="Low complexity" evidence="1">
    <location>
        <begin position="10"/>
        <end position="21"/>
    </location>
</feature>
<protein>
    <recommendedName>
        <fullName evidence="4">Patatin-like phospholipase</fullName>
    </recommendedName>
</protein>
<feature type="region of interest" description="Disordered" evidence="1">
    <location>
        <begin position="390"/>
        <end position="429"/>
    </location>
</feature>
<comment type="caution">
    <text evidence="2">The sequence shown here is derived from an EMBL/GenBank/DDBJ whole genome shotgun (WGS) entry which is preliminary data.</text>
</comment>
<dbReference type="SUPFAM" id="SSF52151">
    <property type="entry name" value="FabD/lysophospholipase-like"/>
    <property type="match status" value="1"/>
</dbReference>
<feature type="region of interest" description="Disordered" evidence="1">
    <location>
        <begin position="1"/>
        <end position="23"/>
    </location>
</feature>
<dbReference type="EMBL" id="JADGIZ020000009">
    <property type="protein sequence ID" value="KAL2917865.1"/>
    <property type="molecule type" value="Genomic_DNA"/>
</dbReference>
<name>A0ABR4NEC6_9FUNG</name>
<reference evidence="2 3" key="1">
    <citation type="submission" date="2023-09" db="EMBL/GenBank/DDBJ databases">
        <title>Pangenome analysis of Batrachochytrium dendrobatidis and related Chytrids.</title>
        <authorList>
            <person name="Yacoub M.N."/>
            <person name="Stajich J.E."/>
            <person name="James T.Y."/>
        </authorList>
    </citation>
    <scope>NUCLEOTIDE SEQUENCE [LARGE SCALE GENOMIC DNA]</scope>
    <source>
        <strain evidence="2 3">JEL0888</strain>
    </source>
</reference>
<sequence>MARRSRRPAAPRQRAAHDAPALGPDRAFEFKPSLRLRTDPAHRAALRDKDLGYFRIFVGPAAGPRAFVSAGFEKRLKRLLANGRITEQTWLVGGSTGALRFTALLSGLASGRNLTWELKEHYCNMYYKKGDTPAVLKPMMERAYQICAPRKHIDAVLGHPQLRLAILVANVWPMFQPLPDLALQAVFAGFFVGNILSQRVMGGLAQRICFYTGPDPPVFLDNGVGGKGGIQYVPLTSTNIYQVLHATTCVPFVQERCTFIEGVGTGLFVDGGLTDYYLNSHFTDPDLPALLLADVPDCNVYQTVFDCMLPWQRSAPEHMFDNCSAVYPSRTYLEALPESKLPSMSDWFDERFIALPERRHMHWRTTFDLSERLWHHGIHRAKSMPDLHAEAATAAQDAERDDVAASDRDARGRTSLARAGSLRKPQFAG</sequence>
<evidence type="ECO:0000256" key="1">
    <source>
        <dbReference type="SAM" id="MobiDB-lite"/>
    </source>
</evidence>
<evidence type="ECO:0000313" key="3">
    <source>
        <dbReference type="Proteomes" id="UP001527925"/>
    </source>
</evidence>